<feature type="coiled-coil region" evidence="1">
    <location>
        <begin position="313"/>
        <end position="364"/>
    </location>
</feature>
<gene>
    <name evidence="2" type="ORF">MW290_30295</name>
</gene>
<evidence type="ECO:0000313" key="2">
    <source>
        <dbReference type="EMBL" id="URI09836.1"/>
    </source>
</evidence>
<dbReference type="Proteomes" id="UP001056201">
    <property type="component" value="Chromosome 2"/>
</dbReference>
<organism evidence="2 3">
    <name type="scientific">Aquincola tertiaricarbonis</name>
    <dbReference type="NCBI Taxonomy" id="391953"/>
    <lineage>
        <taxon>Bacteria</taxon>
        <taxon>Pseudomonadati</taxon>
        <taxon>Pseudomonadota</taxon>
        <taxon>Betaproteobacteria</taxon>
        <taxon>Burkholderiales</taxon>
        <taxon>Sphaerotilaceae</taxon>
        <taxon>Aquincola</taxon>
    </lineage>
</organism>
<proteinExistence type="predicted"/>
<evidence type="ECO:0000256" key="1">
    <source>
        <dbReference type="SAM" id="Coils"/>
    </source>
</evidence>
<keyword evidence="1" id="KW-0175">Coiled coil</keyword>
<protein>
    <submittedName>
        <fullName evidence="2">Uncharacterized protein</fullName>
    </submittedName>
</protein>
<evidence type="ECO:0000313" key="3">
    <source>
        <dbReference type="Proteomes" id="UP001056201"/>
    </source>
</evidence>
<keyword evidence="3" id="KW-1185">Reference proteome</keyword>
<dbReference type="EMBL" id="CP097636">
    <property type="protein sequence ID" value="URI09836.1"/>
    <property type="molecule type" value="Genomic_DNA"/>
</dbReference>
<dbReference type="RefSeq" id="WP_250198059.1">
    <property type="nucleotide sequence ID" value="NZ_CP097636.1"/>
</dbReference>
<name>A0ABY4SCL0_AQUTE</name>
<accession>A0ABY4SCL0</accession>
<reference evidence="2" key="1">
    <citation type="submission" date="2022-05" db="EMBL/GenBank/DDBJ databases">
        <title>An RpoN-dependent PEP-CTERM gene is involved in floc formation of an Aquincola tertiaricarbonis strain.</title>
        <authorList>
            <person name="Qiu D."/>
            <person name="Xia M."/>
        </authorList>
    </citation>
    <scope>NUCLEOTIDE SEQUENCE</scope>
    <source>
        <strain evidence="2">RN12</strain>
    </source>
</reference>
<sequence>MRSRLLTRLDAAIAKARNPVEVACLKAERACFLARQGQMAQARLLVDALHTQFAWRPHAAVSAWLSLAEGLHDYYTRLGGSARDRVMRAHALSGAAHLAPLRALSAAWLAHMDMASHDMARMVQHVREALQGAQPDHHSARSRACLVVAYAYHFAGDENRALPWYARSRFHATADGDEAHLSALMHNQASLRGTQARLAAMFGEASPEATRQALLSSESITRFDAGIGTAALVSLVPMMQAQLLTHDQRWAEALALFELHFDTAMADGLERMKPCFLADRAWCRLQLGEPKPALADAEAAEASLRQPCDLDDRALAQARLAQVKEKLGQAREAALLRERARSDLQAHRSEQERLVALLDEALAEIAPASA</sequence>
<dbReference type="InterPro" id="IPR011990">
    <property type="entry name" value="TPR-like_helical_dom_sf"/>
</dbReference>
<dbReference type="SUPFAM" id="SSF48452">
    <property type="entry name" value="TPR-like"/>
    <property type="match status" value="1"/>
</dbReference>